<evidence type="ECO:0000256" key="1">
    <source>
        <dbReference type="ARBA" id="ARBA00023239"/>
    </source>
</evidence>
<dbReference type="Proteomes" id="UP001359886">
    <property type="component" value="Unassembled WGS sequence"/>
</dbReference>
<reference evidence="4 5" key="1">
    <citation type="submission" date="2024-02" db="EMBL/GenBank/DDBJ databases">
        <title>A novel Wenzhouxiangellaceae bacterium, isolated from coastal sediments.</title>
        <authorList>
            <person name="Du Z.-J."/>
            <person name="Ye Y.-Q."/>
            <person name="Zhang X.-Y."/>
        </authorList>
    </citation>
    <scope>NUCLEOTIDE SEQUENCE [LARGE SCALE GENOMIC DNA]</scope>
    <source>
        <strain evidence="4 5">CH-27</strain>
    </source>
</reference>
<evidence type="ECO:0000313" key="5">
    <source>
        <dbReference type="Proteomes" id="UP001359886"/>
    </source>
</evidence>
<dbReference type="InterPro" id="IPR036568">
    <property type="entry name" value="GGCT-like_sf"/>
</dbReference>
<dbReference type="Pfam" id="PF13772">
    <property type="entry name" value="AIG2_2"/>
    <property type="match status" value="1"/>
</dbReference>
<dbReference type="SUPFAM" id="SSF110857">
    <property type="entry name" value="Gamma-glutamyl cyclotransferase-like"/>
    <property type="match status" value="1"/>
</dbReference>
<keyword evidence="5" id="KW-1185">Reference proteome</keyword>
<dbReference type="CDD" id="cd06661">
    <property type="entry name" value="GGCT_like"/>
    <property type="match status" value="1"/>
</dbReference>
<dbReference type="PANTHER" id="PTHR12935">
    <property type="entry name" value="GAMMA-GLUTAMYLCYCLOTRANSFERASE"/>
    <property type="match status" value="1"/>
</dbReference>
<evidence type="ECO:0000313" key="4">
    <source>
        <dbReference type="EMBL" id="MEJ8569822.1"/>
    </source>
</evidence>
<evidence type="ECO:0000256" key="3">
    <source>
        <dbReference type="PIRSR" id="PIRSR617939-2"/>
    </source>
</evidence>
<keyword evidence="1" id="KW-0456">Lyase</keyword>
<protein>
    <submittedName>
        <fullName evidence="4">Gamma-glutamylcyclotransferase family protein</fullName>
    </submittedName>
</protein>
<name>A0AAW9RCB6_9GAMM</name>
<feature type="active site" description="Proton acceptor" evidence="2">
    <location>
        <position position="78"/>
    </location>
</feature>
<dbReference type="InterPro" id="IPR013024">
    <property type="entry name" value="GGCT-like"/>
</dbReference>
<dbReference type="InterPro" id="IPR017939">
    <property type="entry name" value="G-Glutamylcylcotransferase"/>
</dbReference>
<dbReference type="PANTHER" id="PTHR12935:SF0">
    <property type="entry name" value="GAMMA-GLUTAMYLCYCLOTRANSFERASE"/>
    <property type="match status" value="1"/>
</dbReference>
<feature type="binding site" evidence="3">
    <location>
        <position position="119"/>
    </location>
    <ligand>
        <name>substrate</name>
    </ligand>
</feature>
<organism evidence="4 5">
    <name type="scientific">Elongatibacter sediminis</name>
    <dbReference type="NCBI Taxonomy" id="3119006"/>
    <lineage>
        <taxon>Bacteria</taxon>
        <taxon>Pseudomonadati</taxon>
        <taxon>Pseudomonadota</taxon>
        <taxon>Gammaproteobacteria</taxon>
        <taxon>Chromatiales</taxon>
        <taxon>Wenzhouxiangellaceae</taxon>
        <taxon>Elongatibacter</taxon>
    </lineage>
</organism>
<dbReference type="GO" id="GO:0003839">
    <property type="term" value="F:gamma-glutamylcyclotransferase activity"/>
    <property type="evidence" value="ECO:0007669"/>
    <property type="project" value="InterPro"/>
</dbReference>
<proteinExistence type="predicted"/>
<evidence type="ECO:0000256" key="2">
    <source>
        <dbReference type="PIRSR" id="PIRSR617939-1"/>
    </source>
</evidence>
<comment type="caution">
    <text evidence="4">The sequence shown here is derived from an EMBL/GenBank/DDBJ whole genome shotgun (WGS) entry which is preliminary data.</text>
</comment>
<dbReference type="EMBL" id="JAZHOG010000023">
    <property type="protein sequence ID" value="MEJ8569822.1"/>
    <property type="molecule type" value="Genomic_DNA"/>
</dbReference>
<feature type="binding site" evidence="3">
    <location>
        <begin position="4"/>
        <end position="9"/>
    </location>
    <ligand>
        <name>substrate</name>
    </ligand>
</feature>
<sequence>MRFYLAYGSNVSIARLGQRIAVAREWVNALIVDRRLAFHKIGQDGSGKCDIPVHAGGVVHGVVYRLPADSLAVLDRIEGVGAGYRRKTLRVRLESGEEVSAETYVATAVDPRRRPFSWYLRHVLEGARAAGFPATYIDALTAIESVRDPDAEREARELSIYHD</sequence>
<dbReference type="RefSeq" id="WP_354697149.1">
    <property type="nucleotide sequence ID" value="NZ_JAZHOG010000023.1"/>
</dbReference>
<gene>
    <name evidence="4" type="ORF">V3330_19500</name>
</gene>
<accession>A0AAW9RCB6</accession>
<dbReference type="AlphaFoldDB" id="A0AAW9RCB6"/>
<dbReference type="Gene3D" id="3.10.490.10">
    <property type="entry name" value="Gamma-glutamyl cyclotransferase-like"/>
    <property type="match status" value="1"/>
</dbReference>